<keyword evidence="1" id="KW-0812">Transmembrane</keyword>
<feature type="transmembrane region" description="Helical" evidence="1">
    <location>
        <begin position="12"/>
        <end position="33"/>
    </location>
</feature>
<dbReference type="KEGG" id="dog:HP555_06060"/>
<evidence type="ECO:0000313" key="3">
    <source>
        <dbReference type="Proteomes" id="UP000596092"/>
    </source>
</evidence>
<dbReference type="Proteomes" id="UP000596092">
    <property type="component" value="Chromosome"/>
</dbReference>
<accession>A0A7T5VCN3</accession>
<dbReference type="RefSeq" id="WP_199264281.1">
    <property type="nucleotide sequence ID" value="NZ_CP054140.1"/>
</dbReference>
<keyword evidence="1" id="KW-0472">Membrane</keyword>
<sequence>MSTVKSSKRVTTIMMAFGTLVMLWVVAAFVGALHQVNWQVGELARQYMMATGMLKPMHTLVDFYSHIKGIEYLICVAFFVAFPIFFKYVNKEKRRVTVNN</sequence>
<reference evidence="2 3" key="1">
    <citation type="submission" date="2020-05" db="EMBL/GenBank/DDBJ databases">
        <title>Complete genome of Desulfobulbus oligotrophicus.</title>
        <authorList>
            <person name="Podar M."/>
        </authorList>
    </citation>
    <scope>NUCLEOTIDE SEQUENCE [LARGE SCALE GENOMIC DNA]</scope>
    <source>
        <strain evidence="2 3">Prop6</strain>
    </source>
</reference>
<name>A0A7T5VCN3_9BACT</name>
<dbReference type="EMBL" id="CP054140">
    <property type="protein sequence ID" value="QQG65460.1"/>
    <property type="molecule type" value="Genomic_DNA"/>
</dbReference>
<keyword evidence="3" id="KW-1185">Reference proteome</keyword>
<proteinExistence type="predicted"/>
<keyword evidence="1" id="KW-1133">Transmembrane helix</keyword>
<evidence type="ECO:0000256" key="1">
    <source>
        <dbReference type="SAM" id="Phobius"/>
    </source>
</evidence>
<gene>
    <name evidence="2" type="ORF">HP555_06060</name>
</gene>
<evidence type="ECO:0000313" key="2">
    <source>
        <dbReference type="EMBL" id="QQG65460.1"/>
    </source>
</evidence>
<organism evidence="2 3">
    <name type="scientific">Desulfobulbus oligotrophicus</name>
    <dbReference type="NCBI Taxonomy" id="1909699"/>
    <lineage>
        <taxon>Bacteria</taxon>
        <taxon>Pseudomonadati</taxon>
        <taxon>Thermodesulfobacteriota</taxon>
        <taxon>Desulfobulbia</taxon>
        <taxon>Desulfobulbales</taxon>
        <taxon>Desulfobulbaceae</taxon>
        <taxon>Desulfobulbus</taxon>
    </lineage>
</organism>
<feature type="transmembrane region" description="Helical" evidence="1">
    <location>
        <begin position="63"/>
        <end position="86"/>
    </location>
</feature>
<protein>
    <submittedName>
        <fullName evidence="2">Uncharacterized protein</fullName>
    </submittedName>
</protein>
<dbReference type="AlphaFoldDB" id="A0A7T5VCN3"/>